<dbReference type="RefSeq" id="WP_190407620.1">
    <property type="nucleotide sequence ID" value="NZ_JACJRF010000021.1"/>
</dbReference>
<dbReference type="SMART" id="SM00388">
    <property type="entry name" value="HisKA"/>
    <property type="match status" value="1"/>
</dbReference>
<feature type="transmembrane region" description="Helical" evidence="14">
    <location>
        <begin position="348"/>
        <end position="366"/>
    </location>
</feature>
<keyword evidence="19" id="KW-1185">Reference proteome</keyword>
<reference evidence="18 19" key="1">
    <citation type="journal article" date="2020" name="ISME J.">
        <title>Comparative genomics reveals insights into cyanobacterial evolution and habitat adaptation.</title>
        <authorList>
            <person name="Chen M.Y."/>
            <person name="Teng W.K."/>
            <person name="Zhao L."/>
            <person name="Hu C.X."/>
            <person name="Zhou Y.K."/>
            <person name="Han B.P."/>
            <person name="Song L.R."/>
            <person name="Shu W.S."/>
        </authorList>
    </citation>
    <scope>NUCLEOTIDE SEQUENCE [LARGE SCALE GENOMIC DNA]</scope>
    <source>
        <strain evidence="18 19">FACHB-260</strain>
    </source>
</reference>
<dbReference type="PANTHER" id="PTHR43047">
    <property type="entry name" value="TWO-COMPONENT HISTIDINE PROTEIN KINASE"/>
    <property type="match status" value="1"/>
</dbReference>
<feature type="modified residue" description="4-aspartylphosphate" evidence="12">
    <location>
        <position position="766"/>
    </location>
</feature>
<dbReference type="Gene3D" id="1.10.287.130">
    <property type="match status" value="1"/>
</dbReference>
<evidence type="ECO:0000259" key="16">
    <source>
        <dbReference type="PROSITE" id="PS50110"/>
    </source>
</evidence>
<dbReference type="SMART" id="SM00448">
    <property type="entry name" value="REC"/>
    <property type="match status" value="1"/>
</dbReference>
<comment type="subcellular location">
    <subcellularLocation>
        <location evidence="2">Cell membrane</location>
        <topology evidence="2">Multi-pass membrane protein</topology>
    </subcellularLocation>
</comment>
<keyword evidence="9 14" id="KW-1133">Transmembrane helix</keyword>
<keyword evidence="6" id="KW-0808">Transferase</keyword>
<dbReference type="SMART" id="SM00304">
    <property type="entry name" value="HAMP"/>
    <property type="match status" value="1"/>
</dbReference>
<evidence type="ECO:0000256" key="6">
    <source>
        <dbReference type="ARBA" id="ARBA00022679"/>
    </source>
</evidence>
<proteinExistence type="predicted"/>
<dbReference type="Gene3D" id="6.10.340.10">
    <property type="match status" value="1"/>
</dbReference>
<comment type="caution">
    <text evidence="18">The sequence shown here is derived from an EMBL/GenBank/DDBJ whole genome shotgun (WGS) entry which is preliminary data.</text>
</comment>
<keyword evidence="5 12" id="KW-0597">Phosphoprotein</keyword>
<evidence type="ECO:0000256" key="8">
    <source>
        <dbReference type="ARBA" id="ARBA00022777"/>
    </source>
</evidence>
<feature type="coiled-coil region" evidence="13">
    <location>
        <begin position="879"/>
        <end position="906"/>
    </location>
</feature>
<dbReference type="Gene3D" id="3.30.565.10">
    <property type="entry name" value="Histidine kinase-like ATPase, C-terminal domain"/>
    <property type="match status" value="1"/>
</dbReference>
<dbReference type="InterPro" id="IPR004358">
    <property type="entry name" value="Sig_transdc_His_kin-like_C"/>
</dbReference>
<dbReference type="EC" id="2.7.13.3" evidence="3"/>
<organism evidence="18 19">
    <name type="scientific">Anabaena subtropica FACHB-260</name>
    <dbReference type="NCBI Taxonomy" id="2692884"/>
    <lineage>
        <taxon>Bacteria</taxon>
        <taxon>Bacillati</taxon>
        <taxon>Cyanobacteriota</taxon>
        <taxon>Cyanophyceae</taxon>
        <taxon>Nostocales</taxon>
        <taxon>Nostocaceae</taxon>
        <taxon>Anabaena</taxon>
    </lineage>
</organism>
<dbReference type="Gene3D" id="3.30.450.20">
    <property type="entry name" value="PAS domain"/>
    <property type="match status" value="1"/>
</dbReference>
<dbReference type="SMART" id="SM00387">
    <property type="entry name" value="HATPase_c"/>
    <property type="match status" value="1"/>
</dbReference>
<dbReference type="SUPFAM" id="SSF47384">
    <property type="entry name" value="Homodimeric domain of signal transducing histidine kinase"/>
    <property type="match status" value="1"/>
</dbReference>
<dbReference type="EMBL" id="JACJRF010000021">
    <property type="protein sequence ID" value="MBD2345174.1"/>
    <property type="molecule type" value="Genomic_DNA"/>
</dbReference>
<feature type="coiled-coil region" evidence="13">
    <location>
        <begin position="412"/>
        <end position="446"/>
    </location>
</feature>
<evidence type="ECO:0000256" key="9">
    <source>
        <dbReference type="ARBA" id="ARBA00022989"/>
    </source>
</evidence>
<evidence type="ECO:0000256" key="12">
    <source>
        <dbReference type="PROSITE-ProRule" id="PRU00169"/>
    </source>
</evidence>
<evidence type="ECO:0000256" key="4">
    <source>
        <dbReference type="ARBA" id="ARBA00022475"/>
    </source>
</evidence>
<evidence type="ECO:0000259" key="15">
    <source>
        <dbReference type="PROSITE" id="PS50109"/>
    </source>
</evidence>
<dbReference type="Pfam" id="PF00672">
    <property type="entry name" value="HAMP"/>
    <property type="match status" value="1"/>
</dbReference>
<dbReference type="InterPro" id="IPR001789">
    <property type="entry name" value="Sig_transdc_resp-reg_receiver"/>
</dbReference>
<keyword evidence="11 14" id="KW-0472">Membrane</keyword>
<dbReference type="CDD" id="cd00082">
    <property type="entry name" value="HisKA"/>
    <property type="match status" value="1"/>
</dbReference>
<dbReference type="InterPro" id="IPR036097">
    <property type="entry name" value="HisK_dim/P_sf"/>
</dbReference>
<feature type="transmembrane region" description="Helical" evidence="14">
    <location>
        <begin position="12"/>
        <end position="38"/>
    </location>
</feature>
<keyword evidence="8" id="KW-0418">Kinase</keyword>
<keyword evidence="7 14" id="KW-0812">Transmembrane</keyword>
<dbReference type="Gene3D" id="3.40.50.2300">
    <property type="match status" value="1"/>
</dbReference>
<evidence type="ECO:0000256" key="11">
    <source>
        <dbReference type="ARBA" id="ARBA00023136"/>
    </source>
</evidence>
<evidence type="ECO:0000256" key="1">
    <source>
        <dbReference type="ARBA" id="ARBA00000085"/>
    </source>
</evidence>
<keyword evidence="4" id="KW-1003">Cell membrane</keyword>
<dbReference type="Pfam" id="PF00512">
    <property type="entry name" value="HisKA"/>
    <property type="match status" value="1"/>
</dbReference>
<dbReference type="Proteomes" id="UP000607281">
    <property type="component" value="Unassembled WGS sequence"/>
</dbReference>
<evidence type="ECO:0000256" key="3">
    <source>
        <dbReference type="ARBA" id="ARBA00012438"/>
    </source>
</evidence>
<dbReference type="InterPro" id="IPR005467">
    <property type="entry name" value="His_kinase_dom"/>
</dbReference>
<accession>A0ABR8CQ60</accession>
<name>A0ABR8CQ60_9NOST</name>
<evidence type="ECO:0000256" key="2">
    <source>
        <dbReference type="ARBA" id="ARBA00004651"/>
    </source>
</evidence>
<dbReference type="CDD" id="cd16922">
    <property type="entry name" value="HATPase_EvgS-ArcB-TorS-like"/>
    <property type="match status" value="1"/>
</dbReference>
<dbReference type="CDD" id="cd17546">
    <property type="entry name" value="REC_hyHK_CKI1_RcsC-like"/>
    <property type="match status" value="1"/>
</dbReference>
<evidence type="ECO:0000313" key="19">
    <source>
        <dbReference type="Proteomes" id="UP000607281"/>
    </source>
</evidence>
<evidence type="ECO:0000256" key="10">
    <source>
        <dbReference type="ARBA" id="ARBA00023012"/>
    </source>
</evidence>
<dbReference type="PROSITE" id="PS50109">
    <property type="entry name" value="HIS_KIN"/>
    <property type="match status" value="1"/>
</dbReference>
<protein>
    <recommendedName>
        <fullName evidence="3">histidine kinase</fullName>
        <ecNumber evidence="3">2.7.13.3</ecNumber>
    </recommendedName>
</protein>
<keyword evidence="10" id="KW-0902">Two-component regulatory system</keyword>
<gene>
    <name evidence="18" type="ORF">H6G18_13610</name>
</gene>
<dbReference type="InterPro" id="IPR033479">
    <property type="entry name" value="dCache_1"/>
</dbReference>
<dbReference type="InterPro" id="IPR003660">
    <property type="entry name" value="HAMP_dom"/>
</dbReference>
<dbReference type="SUPFAM" id="SSF52172">
    <property type="entry name" value="CheY-like"/>
    <property type="match status" value="1"/>
</dbReference>
<dbReference type="InterPro" id="IPR011006">
    <property type="entry name" value="CheY-like_superfamily"/>
</dbReference>
<dbReference type="InterPro" id="IPR003661">
    <property type="entry name" value="HisK_dim/P_dom"/>
</dbReference>
<dbReference type="SUPFAM" id="SSF55874">
    <property type="entry name" value="ATPase domain of HSP90 chaperone/DNA topoisomerase II/histidine kinase"/>
    <property type="match status" value="1"/>
</dbReference>
<feature type="domain" description="HAMP" evidence="17">
    <location>
        <begin position="368"/>
        <end position="420"/>
    </location>
</feature>
<comment type="catalytic activity">
    <reaction evidence="1">
        <text>ATP + protein L-histidine = ADP + protein N-phospho-L-histidine.</text>
        <dbReference type="EC" id="2.7.13.3"/>
    </reaction>
</comment>
<dbReference type="InterPro" id="IPR036890">
    <property type="entry name" value="HATPase_C_sf"/>
</dbReference>
<feature type="domain" description="Response regulatory" evidence="16">
    <location>
        <begin position="717"/>
        <end position="833"/>
    </location>
</feature>
<dbReference type="Pfam" id="PF02518">
    <property type="entry name" value="HATPase_c"/>
    <property type="match status" value="1"/>
</dbReference>
<dbReference type="SUPFAM" id="SSF158472">
    <property type="entry name" value="HAMP domain-like"/>
    <property type="match status" value="1"/>
</dbReference>
<evidence type="ECO:0000256" key="7">
    <source>
        <dbReference type="ARBA" id="ARBA00022692"/>
    </source>
</evidence>
<dbReference type="PROSITE" id="PS50885">
    <property type="entry name" value="HAMP"/>
    <property type="match status" value="1"/>
</dbReference>
<dbReference type="PRINTS" id="PR00344">
    <property type="entry name" value="BCTRLSENSOR"/>
</dbReference>
<evidence type="ECO:0000256" key="5">
    <source>
        <dbReference type="ARBA" id="ARBA00022553"/>
    </source>
</evidence>
<sequence length="922" mass="103359">MIHFSVQTTKKLPLRLVLIIPFVLQIFTAVSLVGYLSFKNGQRAVNELADQLMMKVNDLVDQHLDTYLATPHQINQINIDATQLGMLNLENFQLTGRYFWQQMRVFNIGYISFANPPGEFIGVERLDNGSLLINEVSQKNGIGRLYVYNTNDQGDRHQLKAIKDYDPRVEAWYTDAVKVGKPVWSQIYSWEDKPEVLSISASYPINDGANKFVGVISVDLILSQVSSFLANLEVGKTGEIFILERSGLLVASSTSEPPYNLMNGKAQRLSALQSNNYLIQGTTNYLQQNFGQLQNIKNNQEAVLELEGERHFVQIKPWNDQVGLDWLVIIVVPERDFMAEVNTNNRTTILLCLGALMIATIIGVYTSRWIIRPILQLTQASSAIASGNLDQEVTIYGLKELSILATSFNKMAGQLRDTFAALEQNNQELEERVAERTAEITTAKEVADAANRAKSEFLANMSHELRTPLNGILGYAQILQLDPTASEEQMQGFNIIYECGSHLLTLINDILDIAKIEAKKLELYPTDFDLEKLLLGVCDICRIKAELKEICFIYKLKNQIPSTISADEKRLRQVLINILGNAIKFTDNGIVTFTVEVISSNKKIFINDRNQDLPVAKVRFNIEDTGIGMTTAQLKEIFLPFEQVGDNLHKSEGTGLGLAISSQIVELIGSEIKVESIYGQGTKFWFDLDLPIVDTWKSSNSSKITNTIIGYEGEPKTILVIDDIDSNRSFIVDLLSSIGFKVIEAINLQEGLDKAKYNQPNLIITDLAMSIIDGFQMKEILRSPEESSKIVIIASSASISNFTRQQSQEAGCDDFLQKPVKAEELFDILQNYLSIKWIYSASHNSSVKINSYTEEIIFPPGTELVNLYQAAKAGYVVGIQEEIARIEQLDQKYTSFTDKVSELIAEFEDEAIVAMIQPYISC</sequence>
<evidence type="ECO:0000313" key="18">
    <source>
        <dbReference type="EMBL" id="MBD2345174.1"/>
    </source>
</evidence>
<keyword evidence="13" id="KW-0175">Coiled coil</keyword>
<dbReference type="Pfam" id="PF00072">
    <property type="entry name" value="Response_reg"/>
    <property type="match status" value="1"/>
</dbReference>
<dbReference type="InterPro" id="IPR003594">
    <property type="entry name" value="HATPase_dom"/>
</dbReference>
<dbReference type="PROSITE" id="PS50110">
    <property type="entry name" value="RESPONSE_REGULATORY"/>
    <property type="match status" value="1"/>
</dbReference>
<dbReference type="Pfam" id="PF02743">
    <property type="entry name" value="dCache_1"/>
    <property type="match status" value="1"/>
</dbReference>
<dbReference type="CDD" id="cd12913">
    <property type="entry name" value="PDC1_MCP_like"/>
    <property type="match status" value="1"/>
</dbReference>
<evidence type="ECO:0000256" key="14">
    <source>
        <dbReference type="SAM" id="Phobius"/>
    </source>
</evidence>
<dbReference type="CDD" id="cd06225">
    <property type="entry name" value="HAMP"/>
    <property type="match status" value="1"/>
</dbReference>
<evidence type="ECO:0000259" key="17">
    <source>
        <dbReference type="PROSITE" id="PS50885"/>
    </source>
</evidence>
<feature type="domain" description="Histidine kinase" evidence="15">
    <location>
        <begin position="460"/>
        <end position="692"/>
    </location>
</feature>
<evidence type="ECO:0000256" key="13">
    <source>
        <dbReference type="SAM" id="Coils"/>
    </source>
</evidence>